<dbReference type="InterPro" id="IPR030678">
    <property type="entry name" value="Peptide/Ni-bd"/>
</dbReference>
<dbReference type="Gene3D" id="3.40.190.10">
    <property type="entry name" value="Periplasmic binding protein-like II"/>
    <property type="match status" value="1"/>
</dbReference>
<dbReference type="AlphaFoldDB" id="A0A4R6P5S4"/>
<dbReference type="GO" id="GO:0043190">
    <property type="term" value="C:ATP-binding cassette (ABC) transporter complex"/>
    <property type="evidence" value="ECO:0007669"/>
    <property type="project" value="InterPro"/>
</dbReference>
<dbReference type="Gene3D" id="3.90.76.10">
    <property type="entry name" value="Dipeptide-binding Protein, Domain 1"/>
    <property type="match status" value="1"/>
</dbReference>
<accession>A0A4R6P5S4</accession>
<dbReference type="PANTHER" id="PTHR30290:SF65">
    <property type="entry name" value="MONOACYL PHOSPHATIDYLINOSITOL TETRAMANNOSIDE-BINDING PROTEIN LPQW-RELATED"/>
    <property type="match status" value="1"/>
</dbReference>
<evidence type="ECO:0000313" key="3">
    <source>
        <dbReference type="Proteomes" id="UP000295087"/>
    </source>
</evidence>
<dbReference type="SUPFAM" id="SSF53850">
    <property type="entry name" value="Periplasmic binding protein-like II"/>
    <property type="match status" value="1"/>
</dbReference>
<organism evidence="2 3">
    <name type="scientific">Nocardia ignorata</name>
    <dbReference type="NCBI Taxonomy" id="145285"/>
    <lineage>
        <taxon>Bacteria</taxon>
        <taxon>Bacillati</taxon>
        <taxon>Actinomycetota</taxon>
        <taxon>Actinomycetes</taxon>
        <taxon>Mycobacteriales</taxon>
        <taxon>Nocardiaceae</taxon>
        <taxon>Nocardia</taxon>
    </lineage>
</organism>
<reference evidence="2 3" key="1">
    <citation type="submission" date="2019-03" db="EMBL/GenBank/DDBJ databases">
        <title>Genomic Encyclopedia of Type Strains, Phase IV (KMG-IV): sequencing the most valuable type-strain genomes for metagenomic binning, comparative biology and taxonomic classification.</title>
        <authorList>
            <person name="Goeker M."/>
        </authorList>
    </citation>
    <scope>NUCLEOTIDE SEQUENCE [LARGE SCALE GENOMIC DNA]</scope>
    <source>
        <strain evidence="2 3">DSM 44496</strain>
    </source>
</reference>
<dbReference type="Pfam" id="PF00496">
    <property type="entry name" value="SBP_bac_5"/>
    <property type="match status" value="1"/>
</dbReference>
<keyword evidence="3" id="KW-1185">Reference proteome</keyword>
<sequence>MTTATYGSRLRRAGFRVAAPVAALTLLLGGCGSGPELETGSSSITAMNDINPKERDELRDGGNLRLPLTGFPPTFNANHIDADGEVSDVVGWTLPGTINADAAGNITIDHNYFTDVQLTNTEPQQVTYTINPKAVWSDGSPITWEDLKSQAHALSGRDLGYQVSATQGYDRVEKVERGVDDRQAVVTYAKHYAEWQGLFNPLYPKQSTATTQAFDDMYRNEMPLSAGPFMVTGIDRAQQRITLNRNPKWWGDTPKLDTVTYSVLDYSARLNALQNNELDAATVSGIDEVKTASNSPGIKVRRAPAPRFSHFTFNGAPGSILADPKLRVAISKGIDRQAIATATQNGIVTDPKPLNNHIYLDGQKGYQDNAQSVAYDPAEAARMLDELGWKLNGDVREKDGRKLEIRDVMYQQDSWVQMAQIAQQNLAQIGVKLHIETYPGNGLFTDVIDPGNFDIAQFTWSKSIFPLGALPQIYAYNPENPLSNKGRIGSPELNALIEDIISELDPEKAIEMANEADRIIFESGFSLPIVQSAGTVAVRETLANYGASGLASYDYTKVGFVK</sequence>
<dbReference type="InterPro" id="IPR000914">
    <property type="entry name" value="SBP_5_dom"/>
</dbReference>
<dbReference type="GO" id="GO:0042597">
    <property type="term" value="C:periplasmic space"/>
    <property type="evidence" value="ECO:0007669"/>
    <property type="project" value="UniProtKB-ARBA"/>
</dbReference>
<dbReference type="GO" id="GO:0015833">
    <property type="term" value="P:peptide transport"/>
    <property type="evidence" value="ECO:0007669"/>
    <property type="project" value="TreeGrafter"/>
</dbReference>
<dbReference type="Gene3D" id="3.10.105.10">
    <property type="entry name" value="Dipeptide-binding Protein, Domain 3"/>
    <property type="match status" value="1"/>
</dbReference>
<dbReference type="PANTHER" id="PTHR30290">
    <property type="entry name" value="PERIPLASMIC BINDING COMPONENT OF ABC TRANSPORTER"/>
    <property type="match status" value="1"/>
</dbReference>
<comment type="caution">
    <text evidence="2">The sequence shown here is derived from an EMBL/GenBank/DDBJ whole genome shotgun (WGS) entry which is preliminary data.</text>
</comment>
<feature type="domain" description="Solute-binding protein family 5" evidence="1">
    <location>
        <begin position="121"/>
        <end position="466"/>
    </location>
</feature>
<gene>
    <name evidence="2" type="ORF">DFR75_106201</name>
</gene>
<protein>
    <submittedName>
        <fullName evidence="2">Peptide/nickel transport system substrate-binding protein</fullName>
    </submittedName>
</protein>
<dbReference type="RefSeq" id="WP_067495386.1">
    <property type="nucleotide sequence ID" value="NZ_SNXK01000006.1"/>
</dbReference>
<dbReference type="GO" id="GO:1904680">
    <property type="term" value="F:peptide transmembrane transporter activity"/>
    <property type="evidence" value="ECO:0007669"/>
    <property type="project" value="TreeGrafter"/>
</dbReference>
<dbReference type="EMBL" id="SNXK01000006">
    <property type="protein sequence ID" value="TDP32410.1"/>
    <property type="molecule type" value="Genomic_DNA"/>
</dbReference>
<dbReference type="Proteomes" id="UP000295087">
    <property type="component" value="Unassembled WGS sequence"/>
</dbReference>
<dbReference type="PIRSF" id="PIRSF002741">
    <property type="entry name" value="MppA"/>
    <property type="match status" value="1"/>
</dbReference>
<proteinExistence type="predicted"/>
<evidence type="ECO:0000259" key="1">
    <source>
        <dbReference type="Pfam" id="PF00496"/>
    </source>
</evidence>
<dbReference type="CDD" id="cd08501">
    <property type="entry name" value="PBP2_Lpqw"/>
    <property type="match status" value="1"/>
</dbReference>
<evidence type="ECO:0000313" key="2">
    <source>
        <dbReference type="EMBL" id="TDP32410.1"/>
    </source>
</evidence>
<dbReference type="InterPro" id="IPR039424">
    <property type="entry name" value="SBP_5"/>
</dbReference>
<name>A0A4R6P5S4_NOCIG</name>